<organism evidence="2 3">
    <name type="scientific">Genlisea aurea</name>
    <dbReference type="NCBI Taxonomy" id="192259"/>
    <lineage>
        <taxon>Eukaryota</taxon>
        <taxon>Viridiplantae</taxon>
        <taxon>Streptophyta</taxon>
        <taxon>Embryophyta</taxon>
        <taxon>Tracheophyta</taxon>
        <taxon>Spermatophyta</taxon>
        <taxon>Magnoliopsida</taxon>
        <taxon>eudicotyledons</taxon>
        <taxon>Gunneridae</taxon>
        <taxon>Pentapetalae</taxon>
        <taxon>asterids</taxon>
        <taxon>lamiids</taxon>
        <taxon>Lamiales</taxon>
        <taxon>Lentibulariaceae</taxon>
        <taxon>Genlisea</taxon>
    </lineage>
</organism>
<reference evidence="2 3" key="1">
    <citation type="journal article" date="2013" name="BMC Genomics">
        <title>The miniature genome of a carnivorous plant Genlisea aurea contains a low number of genes and short non-coding sequences.</title>
        <authorList>
            <person name="Leushkin E.V."/>
            <person name="Sutormin R.A."/>
            <person name="Nabieva E.R."/>
            <person name="Penin A.A."/>
            <person name="Kondrashov A.S."/>
            <person name="Logacheva M.D."/>
        </authorList>
    </citation>
    <scope>NUCLEOTIDE SEQUENCE [LARGE SCALE GENOMIC DNA]</scope>
</reference>
<dbReference type="Proteomes" id="UP000015453">
    <property type="component" value="Unassembled WGS sequence"/>
</dbReference>
<name>S8DFZ9_9LAMI</name>
<sequence>MVLSLNILNYGRRMKVSMIPLHCLSKPPENGMIMMKRPLQQPLTGVHSDTTTTTTTT</sequence>
<evidence type="ECO:0000313" key="2">
    <source>
        <dbReference type="EMBL" id="EPS61738.1"/>
    </source>
</evidence>
<dbReference type="AlphaFoldDB" id="S8DFZ9"/>
<proteinExistence type="predicted"/>
<evidence type="ECO:0000256" key="1">
    <source>
        <dbReference type="SAM" id="MobiDB-lite"/>
    </source>
</evidence>
<dbReference type="EMBL" id="AUSU01006623">
    <property type="protein sequence ID" value="EPS61738.1"/>
    <property type="molecule type" value="Genomic_DNA"/>
</dbReference>
<keyword evidence="3" id="KW-1185">Reference proteome</keyword>
<protein>
    <submittedName>
        <fullName evidence="2">Uncharacterized protein</fullName>
    </submittedName>
</protein>
<evidence type="ECO:0000313" key="3">
    <source>
        <dbReference type="Proteomes" id="UP000015453"/>
    </source>
</evidence>
<feature type="region of interest" description="Disordered" evidence="1">
    <location>
        <begin position="38"/>
        <end position="57"/>
    </location>
</feature>
<gene>
    <name evidence="2" type="ORF">M569_13056</name>
</gene>
<comment type="caution">
    <text evidence="2">The sequence shown here is derived from an EMBL/GenBank/DDBJ whole genome shotgun (WGS) entry which is preliminary data.</text>
</comment>
<accession>S8DFZ9</accession>